<dbReference type="EMBL" id="JBHUOG010000002">
    <property type="protein sequence ID" value="MFD2794675.1"/>
    <property type="molecule type" value="Genomic_DNA"/>
</dbReference>
<comment type="caution">
    <text evidence="1">The sequence shown here is derived from an EMBL/GenBank/DDBJ whole genome shotgun (WGS) entry which is preliminary data.</text>
</comment>
<name>A0ABW5VVW3_9MICO</name>
<dbReference type="RefSeq" id="WP_377183989.1">
    <property type="nucleotide sequence ID" value="NZ_JBHUOG010000002.1"/>
</dbReference>
<organism evidence="1 2">
    <name type="scientific">Promicromonospora vindobonensis</name>
    <dbReference type="NCBI Taxonomy" id="195748"/>
    <lineage>
        <taxon>Bacteria</taxon>
        <taxon>Bacillati</taxon>
        <taxon>Actinomycetota</taxon>
        <taxon>Actinomycetes</taxon>
        <taxon>Micrococcales</taxon>
        <taxon>Promicromonosporaceae</taxon>
        <taxon>Promicromonospora</taxon>
    </lineage>
</organism>
<accession>A0ABW5VVW3</accession>
<reference evidence="2" key="1">
    <citation type="journal article" date="2019" name="Int. J. Syst. Evol. Microbiol.">
        <title>The Global Catalogue of Microorganisms (GCM) 10K type strain sequencing project: providing services to taxonomists for standard genome sequencing and annotation.</title>
        <authorList>
            <consortium name="The Broad Institute Genomics Platform"/>
            <consortium name="The Broad Institute Genome Sequencing Center for Infectious Disease"/>
            <person name="Wu L."/>
            <person name="Ma J."/>
        </authorList>
    </citation>
    <scope>NUCLEOTIDE SEQUENCE [LARGE SCALE GENOMIC DNA]</scope>
    <source>
        <strain evidence="2">CCM 7044</strain>
    </source>
</reference>
<dbReference type="Proteomes" id="UP001597479">
    <property type="component" value="Unassembled WGS sequence"/>
</dbReference>
<evidence type="ECO:0000313" key="2">
    <source>
        <dbReference type="Proteomes" id="UP001597479"/>
    </source>
</evidence>
<gene>
    <name evidence="1" type="ORF">ACFS27_14045</name>
</gene>
<sequence length="54" mass="5665">MTEIILIADAVGCTVAQLTGTAVASASALVRQVLPAALRQPHRRRLLLDVDAVV</sequence>
<protein>
    <submittedName>
        <fullName evidence="1">Uncharacterized protein</fullName>
    </submittedName>
</protein>
<proteinExistence type="predicted"/>
<keyword evidence="2" id="KW-1185">Reference proteome</keyword>
<evidence type="ECO:0000313" key="1">
    <source>
        <dbReference type="EMBL" id="MFD2794675.1"/>
    </source>
</evidence>